<dbReference type="GO" id="GO:0022857">
    <property type="term" value="F:transmembrane transporter activity"/>
    <property type="evidence" value="ECO:0007669"/>
    <property type="project" value="InterPro"/>
</dbReference>
<dbReference type="Gene3D" id="1.20.1250.20">
    <property type="entry name" value="MFS general substrate transporter like domains"/>
    <property type="match status" value="2"/>
</dbReference>
<evidence type="ECO:0000256" key="2">
    <source>
        <dbReference type="ARBA" id="ARBA00022448"/>
    </source>
</evidence>
<proteinExistence type="predicted"/>
<keyword evidence="4" id="KW-0762">Sugar transport</keyword>
<evidence type="ECO:0000256" key="3">
    <source>
        <dbReference type="ARBA" id="ARBA00022475"/>
    </source>
</evidence>
<dbReference type="Proteomes" id="UP000053240">
    <property type="component" value="Unassembled WGS sequence"/>
</dbReference>
<dbReference type="InParanoid" id="A0A0N1IIX6"/>
<dbReference type="InterPro" id="IPR020846">
    <property type="entry name" value="MFS_dom"/>
</dbReference>
<dbReference type="STRING" id="76193.A0A0N1IIX6"/>
<evidence type="ECO:0000259" key="10">
    <source>
        <dbReference type="PROSITE" id="PS50850"/>
    </source>
</evidence>
<evidence type="ECO:0000256" key="6">
    <source>
        <dbReference type="ARBA" id="ARBA00022989"/>
    </source>
</evidence>
<evidence type="ECO:0000313" key="11">
    <source>
        <dbReference type="EMBL" id="KPJ17884.1"/>
    </source>
</evidence>
<dbReference type="InterPro" id="IPR005829">
    <property type="entry name" value="Sugar_transporter_CS"/>
</dbReference>
<dbReference type="GO" id="GO:0005886">
    <property type="term" value="C:plasma membrane"/>
    <property type="evidence" value="ECO:0007669"/>
    <property type="project" value="UniProtKB-SubCell"/>
</dbReference>
<keyword evidence="2" id="KW-0813">Transport</keyword>
<evidence type="ECO:0000256" key="1">
    <source>
        <dbReference type="ARBA" id="ARBA00004651"/>
    </source>
</evidence>
<dbReference type="PROSITE" id="PS00217">
    <property type="entry name" value="SUGAR_TRANSPORT_2"/>
    <property type="match status" value="2"/>
</dbReference>
<evidence type="ECO:0000256" key="7">
    <source>
        <dbReference type="ARBA" id="ARBA00023136"/>
    </source>
</evidence>
<keyword evidence="7 8" id="KW-0472">Membrane</keyword>
<evidence type="ECO:0000256" key="8">
    <source>
        <dbReference type="SAM" id="Phobius"/>
    </source>
</evidence>
<gene>
    <name evidence="11" type="ORF">RR48_04025</name>
</gene>
<organism evidence="11 12">
    <name type="scientific">Papilio machaon</name>
    <name type="common">Old World swallowtail butterfly</name>
    <dbReference type="NCBI Taxonomy" id="76193"/>
    <lineage>
        <taxon>Eukaryota</taxon>
        <taxon>Metazoa</taxon>
        <taxon>Ecdysozoa</taxon>
        <taxon>Arthropoda</taxon>
        <taxon>Hexapoda</taxon>
        <taxon>Insecta</taxon>
        <taxon>Pterygota</taxon>
        <taxon>Neoptera</taxon>
        <taxon>Endopterygota</taxon>
        <taxon>Lepidoptera</taxon>
        <taxon>Glossata</taxon>
        <taxon>Ditrysia</taxon>
        <taxon>Papilionoidea</taxon>
        <taxon>Papilionidae</taxon>
        <taxon>Papilioninae</taxon>
        <taxon>Papilio</taxon>
    </lineage>
</organism>
<dbReference type="Pfam" id="PF00083">
    <property type="entry name" value="Sugar_tr"/>
    <property type="match status" value="2"/>
</dbReference>
<keyword evidence="5 8" id="KW-0812">Transmembrane</keyword>
<feature type="transmembrane region" description="Helical" evidence="8">
    <location>
        <begin position="67"/>
        <end position="87"/>
    </location>
</feature>
<feature type="transmembrane region" description="Helical" evidence="8">
    <location>
        <begin position="234"/>
        <end position="253"/>
    </location>
</feature>
<dbReference type="FunFam" id="1.20.1250.20:FF:000218">
    <property type="entry name" value="facilitated trehalose transporter Tret1"/>
    <property type="match status" value="1"/>
</dbReference>
<name>A0A0N1IIX6_PAPMA</name>
<sequence>MLLWSLASFAILYYKIEIFLSPQSFVTSGVTLNLAGHGICNGFAAILLPQLQTPDSTIHIDDSSGSWIVSVSGFALVVGNFMIPVIMGKYGRRIASMVSLIPMLLGWIGIILATNIPMLIISRLLQGLSMGMGTTLGPVLIGEYTSPKNRGAFLTIISVMISVGVLIVHTLGSYLHWQTTAVYCAFITIADLIIVLLSPESPSWLADRGKYEESKKVFRWLRGDGEENELERMITCFAILGVSLGMTSTSQVMSFSSVLLPQLRSAQDIDDETASWIASITGISFFFGLMMTPTLMGRYGRRTITLLSSGILTATWCSLLLTTNVTVILLVRFIQGFCLGFAAIIVPVLIGEYSSPKYRGAFLTTMSLAISLGVLCNHTVGAFYSWQTAALVCCLTALVNTIVAILSPESPSYLASCGKYEDCRRAFRWLRYPEEEEELEKMIRTHMVELEGKVSKTFIANLQHKIVNFFVIWKKKEFYKPIIIIFHLHIINEWSGATTFDAYTSDIFHRLVGQDIDVSLMIISTDILRTVSSFCTVLLIRKFRRRLMLLITISSNILSYITIIIYSYAKTHQLIKDYKWIGVFLIHIHVFTFSVGNLCVPNILAGEIFAFEYRGISNMLAQMFFCLNYIASTKTALHMLKNFNLHGMFGLYVSMVAYGLLVTWFILPETKDKTLQDIEDEFHGRPRETQEVEILNRLFVSK</sequence>
<keyword evidence="3" id="KW-1003">Cell membrane</keyword>
<keyword evidence="9" id="KW-0732">Signal</keyword>
<reference evidence="11 12" key="1">
    <citation type="journal article" date="2015" name="Nat. Commun.">
        <title>Outbred genome sequencing and CRISPR/Cas9 gene editing in butterflies.</title>
        <authorList>
            <person name="Li X."/>
            <person name="Fan D."/>
            <person name="Zhang W."/>
            <person name="Liu G."/>
            <person name="Zhang L."/>
            <person name="Zhao L."/>
            <person name="Fang X."/>
            <person name="Chen L."/>
            <person name="Dong Y."/>
            <person name="Chen Y."/>
            <person name="Ding Y."/>
            <person name="Zhao R."/>
            <person name="Feng M."/>
            <person name="Zhu Y."/>
            <person name="Feng Y."/>
            <person name="Jiang X."/>
            <person name="Zhu D."/>
            <person name="Xiang H."/>
            <person name="Feng X."/>
            <person name="Li S."/>
            <person name="Wang J."/>
            <person name="Zhang G."/>
            <person name="Kronforst M.R."/>
            <person name="Wang W."/>
        </authorList>
    </citation>
    <scope>NUCLEOTIDE SEQUENCE [LARGE SCALE GENOMIC DNA]</scope>
    <source>
        <strain evidence="11">Ya'a_city_454_Pm</strain>
        <tissue evidence="11">Whole body</tissue>
    </source>
</reference>
<evidence type="ECO:0000256" key="4">
    <source>
        <dbReference type="ARBA" id="ARBA00022597"/>
    </source>
</evidence>
<accession>A0A0N1IIX6</accession>
<feature type="transmembrane region" description="Helical" evidence="8">
    <location>
        <begin position="94"/>
        <end position="114"/>
    </location>
</feature>
<comment type="subcellular location">
    <subcellularLocation>
        <location evidence="1">Cell membrane</location>
        <topology evidence="1">Multi-pass membrane protein</topology>
    </subcellularLocation>
</comment>
<dbReference type="AlphaFoldDB" id="A0A0N1IIX6"/>
<feature type="transmembrane region" description="Helical" evidence="8">
    <location>
        <begin position="580"/>
        <end position="604"/>
    </location>
</feature>
<protein>
    <submittedName>
        <fullName evidence="11">Facilitated trehalose transporter Tret1</fullName>
    </submittedName>
</protein>
<feature type="transmembrane region" description="Helical" evidence="8">
    <location>
        <begin position="547"/>
        <end position="568"/>
    </location>
</feature>
<feature type="transmembrane region" description="Helical" evidence="8">
    <location>
        <begin position="153"/>
        <end position="174"/>
    </location>
</feature>
<dbReference type="EMBL" id="KQ460077">
    <property type="protein sequence ID" value="KPJ17884.1"/>
    <property type="molecule type" value="Genomic_DNA"/>
</dbReference>
<feature type="signal peptide" evidence="9">
    <location>
        <begin position="1"/>
        <end position="18"/>
    </location>
</feature>
<evidence type="ECO:0000256" key="9">
    <source>
        <dbReference type="SAM" id="SignalP"/>
    </source>
</evidence>
<keyword evidence="6 8" id="KW-1133">Transmembrane helix</keyword>
<feature type="transmembrane region" description="Helical" evidence="8">
    <location>
        <begin position="649"/>
        <end position="667"/>
    </location>
</feature>
<keyword evidence="12" id="KW-1185">Reference proteome</keyword>
<dbReference type="PANTHER" id="PTHR48021">
    <property type="match status" value="1"/>
</dbReference>
<evidence type="ECO:0000256" key="5">
    <source>
        <dbReference type="ARBA" id="ARBA00022692"/>
    </source>
</evidence>
<dbReference type="PANTHER" id="PTHR48021:SF68">
    <property type="entry name" value="MAJOR FACILITATOR SUPERFAMILY (MFS) PROFILE DOMAIN-CONTAINING PROTEIN"/>
    <property type="match status" value="1"/>
</dbReference>
<feature type="chain" id="PRO_5005873980" evidence="9">
    <location>
        <begin position="19"/>
        <end position="702"/>
    </location>
</feature>
<feature type="transmembrane region" description="Helical" evidence="8">
    <location>
        <begin position="386"/>
        <end position="406"/>
    </location>
</feature>
<feature type="transmembrane region" description="Helical" evidence="8">
    <location>
        <begin position="327"/>
        <end position="350"/>
    </location>
</feature>
<dbReference type="InterPro" id="IPR036259">
    <property type="entry name" value="MFS_trans_sf"/>
</dbReference>
<feature type="transmembrane region" description="Helical" evidence="8">
    <location>
        <begin position="362"/>
        <end position="380"/>
    </location>
</feature>
<dbReference type="InterPro" id="IPR050549">
    <property type="entry name" value="MFS_Trehalose_Transporter"/>
</dbReference>
<feature type="transmembrane region" description="Helical" evidence="8">
    <location>
        <begin position="304"/>
        <end position="321"/>
    </location>
</feature>
<dbReference type="SUPFAM" id="SSF103473">
    <property type="entry name" value="MFS general substrate transporter"/>
    <property type="match status" value="2"/>
</dbReference>
<dbReference type="InterPro" id="IPR005828">
    <property type="entry name" value="MFS_sugar_transport-like"/>
</dbReference>
<evidence type="ECO:0000313" key="12">
    <source>
        <dbReference type="Proteomes" id="UP000053240"/>
    </source>
</evidence>
<feature type="domain" description="Major facilitator superfamily (MFS) profile" evidence="10">
    <location>
        <begin position="1"/>
        <end position="411"/>
    </location>
</feature>
<dbReference type="PROSITE" id="PS50850">
    <property type="entry name" value="MFS"/>
    <property type="match status" value="1"/>
</dbReference>
<feature type="transmembrane region" description="Helical" evidence="8">
    <location>
        <begin position="180"/>
        <end position="198"/>
    </location>
</feature>
<feature type="transmembrane region" description="Helical" evidence="8">
    <location>
        <begin position="273"/>
        <end position="292"/>
    </location>
</feature>